<dbReference type="AlphaFoldDB" id="A0A1A2EU66"/>
<dbReference type="GO" id="GO:0016020">
    <property type="term" value="C:membrane"/>
    <property type="evidence" value="ECO:0007669"/>
    <property type="project" value="UniProtKB-SubCell"/>
</dbReference>
<organism evidence="3 4">
    <name type="scientific">Mycolicibacter sinensis (strain JDM601)</name>
    <name type="common">Mycobacterium sinense</name>
    <dbReference type="NCBI Taxonomy" id="875328"/>
    <lineage>
        <taxon>Bacteria</taxon>
        <taxon>Bacillati</taxon>
        <taxon>Actinomycetota</taxon>
        <taxon>Actinomycetes</taxon>
        <taxon>Mycobacteriales</taxon>
        <taxon>Mycobacteriaceae</taxon>
        <taxon>Mycolicibacter</taxon>
    </lineage>
</organism>
<evidence type="ECO:0000313" key="3">
    <source>
        <dbReference type="EMBL" id="OBG08391.1"/>
    </source>
</evidence>
<name>A0A1A2EU66_MYCSD</name>
<dbReference type="Proteomes" id="UP000093985">
    <property type="component" value="Unassembled WGS sequence"/>
</dbReference>
<accession>A0A1A2EU66</accession>
<evidence type="ECO:0000313" key="4">
    <source>
        <dbReference type="Proteomes" id="UP000093985"/>
    </source>
</evidence>
<gene>
    <name evidence="3" type="ORF">A5771_03730</name>
</gene>
<dbReference type="RefSeq" id="WP_064854146.1">
    <property type="nucleotide sequence ID" value="NZ_LZIM01000033.1"/>
</dbReference>
<evidence type="ECO:0008006" key="5">
    <source>
        <dbReference type="Google" id="ProtNLM"/>
    </source>
</evidence>
<sequence>MRRLVYGVLPGLILAMAVAAGWLKWYEGTIRASEAGSAETIAAATETTIRILTFAPDTIERDLAGAQQLMTDGFRAEFAARARDRIIPDAKARNVTAVAEVPAAASVWATRDHAAVLVFADRTVTVGSAEPAYVDSSYRVTLDKVDGRWLVAGFEPV</sequence>
<reference evidence="4" key="1">
    <citation type="submission" date="2016-06" db="EMBL/GenBank/DDBJ databases">
        <authorList>
            <person name="Sutton G."/>
            <person name="Brinkac L."/>
            <person name="Sanka R."/>
            <person name="Adams M."/>
            <person name="Lau E."/>
            <person name="Mehaffy C."/>
            <person name="Tameris M."/>
            <person name="Hatherill M."/>
            <person name="Hanekom W."/>
            <person name="Mahomed H."/>
            <person name="Mcshane H."/>
        </authorList>
    </citation>
    <scope>NUCLEOTIDE SEQUENCE [LARGE SCALE GENOMIC DNA]</scope>
    <source>
        <strain evidence="4">852014-51077_SCH5608930-a</strain>
    </source>
</reference>
<comment type="subcellular location">
    <subcellularLocation>
        <location evidence="1">Membrane</location>
    </subcellularLocation>
</comment>
<dbReference type="EMBL" id="LZIN01000031">
    <property type="protein sequence ID" value="OBG08391.1"/>
    <property type="molecule type" value="Genomic_DNA"/>
</dbReference>
<evidence type="ECO:0000256" key="1">
    <source>
        <dbReference type="ARBA" id="ARBA00004370"/>
    </source>
</evidence>
<dbReference type="PANTHER" id="PTHR37042:SF4">
    <property type="entry name" value="OUTER MEMBRANE PROTEIN RV1973"/>
    <property type="match status" value="1"/>
</dbReference>
<protein>
    <recommendedName>
        <fullName evidence="5">Mammalian cell entry protein</fullName>
    </recommendedName>
</protein>
<dbReference type="OrthoDB" id="3536396at2"/>
<evidence type="ECO:0000256" key="2">
    <source>
        <dbReference type="ARBA" id="ARBA00023136"/>
    </source>
</evidence>
<dbReference type="PANTHER" id="PTHR37042">
    <property type="entry name" value="OUTER MEMBRANE PROTEIN RV1973"/>
    <property type="match status" value="1"/>
</dbReference>
<proteinExistence type="predicted"/>
<comment type="caution">
    <text evidence="3">The sequence shown here is derived from an EMBL/GenBank/DDBJ whole genome shotgun (WGS) entry which is preliminary data.</text>
</comment>
<keyword evidence="2" id="KW-0472">Membrane</keyword>